<dbReference type="Proteomes" id="UP000631114">
    <property type="component" value="Unassembled WGS sequence"/>
</dbReference>
<gene>
    <name evidence="6" type="ORF">IFM89_035024</name>
</gene>
<feature type="region of interest" description="Disordered" evidence="4">
    <location>
        <begin position="1"/>
        <end position="35"/>
    </location>
</feature>
<proteinExistence type="predicted"/>
<dbReference type="AlphaFoldDB" id="A0A835LGN1"/>
<dbReference type="PROSITE" id="PS50250">
    <property type="entry name" value="PCI"/>
    <property type="match status" value="1"/>
</dbReference>
<dbReference type="GO" id="GO:0003723">
    <property type="term" value="F:RNA binding"/>
    <property type="evidence" value="ECO:0007669"/>
    <property type="project" value="InterPro"/>
</dbReference>
<evidence type="ECO:0000313" key="6">
    <source>
        <dbReference type="EMBL" id="KAF9594863.1"/>
    </source>
</evidence>
<dbReference type="Pfam" id="PF05470">
    <property type="entry name" value="eIF-3c_N"/>
    <property type="match status" value="2"/>
</dbReference>
<keyword evidence="1" id="KW-0963">Cytoplasm</keyword>
<organism evidence="6 7">
    <name type="scientific">Coptis chinensis</name>
    <dbReference type="NCBI Taxonomy" id="261450"/>
    <lineage>
        <taxon>Eukaryota</taxon>
        <taxon>Viridiplantae</taxon>
        <taxon>Streptophyta</taxon>
        <taxon>Embryophyta</taxon>
        <taxon>Tracheophyta</taxon>
        <taxon>Spermatophyta</taxon>
        <taxon>Magnoliopsida</taxon>
        <taxon>Ranunculales</taxon>
        <taxon>Ranunculaceae</taxon>
        <taxon>Coptidoideae</taxon>
        <taxon>Coptis</taxon>
    </lineage>
</organism>
<accession>A0A835LGN1</accession>
<keyword evidence="2" id="KW-0396">Initiation factor</keyword>
<keyword evidence="3" id="KW-0648">Protein biosynthesis</keyword>
<keyword evidence="7" id="KW-1185">Reference proteome</keyword>
<dbReference type="GO" id="GO:0003743">
    <property type="term" value="F:translation initiation factor activity"/>
    <property type="evidence" value="ECO:0007669"/>
    <property type="project" value="UniProtKB-KW"/>
</dbReference>
<protein>
    <recommendedName>
        <fullName evidence="5">PCI domain-containing protein</fullName>
    </recommendedName>
</protein>
<sequence>MYTMTASEKKDIPFSSDDETNSIEEEDEVTDDEVTNDEVLIRNVDREFDSDWETDEDDGIKYEKPQGDSWTKEMDKIRGYFEDPSKIVTFDMINNIFIASRVRKGIARLEEIEQLTLLVEFAKIPAQKVDILVYIVWTQLKVVPRGHVPVTVWKKCMQNMLVIVDILEENLKIVLNLGLTILKVFKYLQLRRKDFVEAAIVARRMMEHLYYKPREAYDAMRKLVEQTEGGAVQVYWWPTPSLISKHAQQRPTFPENGSALMAELRAFIDKHGNDAAKVDAMLFAIYHHAINDEFSVSRDLLLMSHLQDKVQHLDASTKILFNRTMAQLGLCAFRAGLIAEAHSYLSELYADGSIKKLLCQGVSDCSCHYKTQKQEIMEARNQMPYHTHINLELLEAVHLICAMLLEVPNMAVKTHDAKGKVISKTFRKLFEESQRQTFTPSPGSVCDYVMAASRALSQGDFHKSFNLIKSFDFWRFLRNQDNVLEMLMTKIKEVALENLPVQFFSML</sequence>
<dbReference type="PANTHER" id="PTHR13937:SF0">
    <property type="entry name" value="EUKARYOTIC TRANSLATION INITIATION FACTOR 3 SUBUNIT C-RELATED"/>
    <property type="match status" value="1"/>
</dbReference>
<evidence type="ECO:0000256" key="4">
    <source>
        <dbReference type="SAM" id="MobiDB-lite"/>
    </source>
</evidence>
<evidence type="ECO:0000313" key="7">
    <source>
        <dbReference type="Proteomes" id="UP000631114"/>
    </source>
</evidence>
<evidence type="ECO:0000256" key="3">
    <source>
        <dbReference type="ARBA" id="ARBA00022917"/>
    </source>
</evidence>
<name>A0A835LGN1_9MAGN</name>
<dbReference type="InterPro" id="IPR008905">
    <property type="entry name" value="EIF3C_N_dom"/>
</dbReference>
<dbReference type="GO" id="GO:0005852">
    <property type="term" value="C:eukaryotic translation initiation factor 3 complex"/>
    <property type="evidence" value="ECO:0007669"/>
    <property type="project" value="InterPro"/>
</dbReference>
<evidence type="ECO:0000256" key="2">
    <source>
        <dbReference type="ARBA" id="ARBA00022540"/>
    </source>
</evidence>
<evidence type="ECO:0000259" key="5">
    <source>
        <dbReference type="PROSITE" id="PS50250"/>
    </source>
</evidence>
<evidence type="ECO:0000256" key="1">
    <source>
        <dbReference type="ARBA" id="ARBA00022490"/>
    </source>
</evidence>
<dbReference type="EMBL" id="JADFTS010000008">
    <property type="protein sequence ID" value="KAF9594863.1"/>
    <property type="molecule type" value="Genomic_DNA"/>
</dbReference>
<dbReference type="PANTHER" id="PTHR13937">
    <property type="entry name" value="EUKARYOTIC TRANSLATION INITATION FACTOR 3, SUBUNIT 8 EIF3S8 -RELATED"/>
    <property type="match status" value="1"/>
</dbReference>
<comment type="caution">
    <text evidence="6">The sequence shown here is derived from an EMBL/GenBank/DDBJ whole genome shotgun (WGS) entry which is preliminary data.</text>
</comment>
<dbReference type="GO" id="GO:0031369">
    <property type="term" value="F:translation initiation factor binding"/>
    <property type="evidence" value="ECO:0007669"/>
    <property type="project" value="InterPro"/>
</dbReference>
<dbReference type="OrthoDB" id="29647at2759"/>
<reference evidence="6 7" key="1">
    <citation type="submission" date="2020-10" db="EMBL/GenBank/DDBJ databases">
        <title>The Coptis chinensis genome and diversification of protoberbering-type alkaloids.</title>
        <authorList>
            <person name="Wang B."/>
            <person name="Shu S."/>
            <person name="Song C."/>
            <person name="Liu Y."/>
        </authorList>
    </citation>
    <scope>NUCLEOTIDE SEQUENCE [LARGE SCALE GENOMIC DNA]</scope>
    <source>
        <strain evidence="6">HL-2020</strain>
        <tissue evidence="6">Leaf</tissue>
    </source>
</reference>
<dbReference type="InterPro" id="IPR027516">
    <property type="entry name" value="EIF3C"/>
</dbReference>
<feature type="compositionally biased region" description="Acidic residues" evidence="4">
    <location>
        <begin position="16"/>
        <end position="35"/>
    </location>
</feature>
<dbReference type="InterPro" id="IPR000717">
    <property type="entry name" value="PCI_dom"/>
</dbReference>
<feature type="domain" description="PCI" evidence="5">
    <location>
        <begin position="385"/>
        <end position="507"/>
    </location>
</feature>